<keyword evidence="2" id="KW-0342">GTP-binding</keyword>
<dbReference type="Proteomes" id="UP000016923">
    <property type="component" value="Unassembled WGS sequence"/>
</dbReference>
<dbReference type="PRINTS" id="PR00449">
    <property type="entry name" value="RASTRNSFRMNG"/>
</dbReference>
<dbReference type="STRING" id="1262450.S3CIR3"/>
<dbReference type="VEuPathDB" id="FungiDB:F503_02401"/>
<name>S3CIR3_OPHP1</name>
<dbReference type="SMART" id="SM00174">
    <property type="entry name" value="RHO"/>
    <property type="match status" value="1"/>
</dbReference>
<accession>S3CIR3</accession>
<evidence type="ECO:0000256" key="1">
    <source>
        <dbReference type="ARBA" id="ARBA00022741"/>
    </source>
</evidence>
<dbReference type="OMA" id="GERIPVM"/>
<dbReference type="GO" id="GO:0007264">
    <property type="term" value="P:small GTPase-mediated signal transduction"/>
    <property type="evidence" value="ECO:0007669"/>
    <property type="project" value="InterPro"/>
</dbReference>
<organism evidence="3 4">
    <name type="scientific">Ophiostoma piceae (strain UAMH 11346)</name>
    <name type="common">Sap stain fungus</name>
    <dbReference type="NCBI Taxonomy" id="1262450"/>
    <lineage>
        <taxon>Eukaryota</taxon>
        <taxon>Fungi</taxon>
        <taxon>Dikarya</taxon>
        <taxon>Ascomycota</taxon>
        <taxon>Pezizomycotina</taxon>
        <taxon>Sordariomycetes</taxon>
        <taxon>Sordariomycetidae</taxon>
        <taxon>Ophiostomatales</taxon>
        <taxon>Ophiostomataceae</taxon>
        <taxon>Ophiostoma</taxon>
    </lineage>
</organism>
<dbReference type="OrthoDB" id="25896at2759"/>
<dbReference type="GO" id="GO:0005525">
    <property type="term" value="F:GTP binding"/>
    <property type="evidence" value="ECO:0007669"/>
    <property type="project" value="UniProtKB-KW"/>
</dbReference>
<dbReference type="PANTHER" id="PTHR24072">
    <property type="entry name" value="RHO FAMILY GTPASE"/>
    <property type="match status" value="1"/>
</dbReference>
<dbReference type="GO" id="GO:0003924">
    <property type="term" value="F:GTPase activity"/>
    <property type="evidence" value="ECO:0007669"/>
    <property type="project" value="InterPro"/>
</dbReference>
<dbReference type="eggNOG" id="KOG0393">
    <property type="taxonomic scope" value="Eukaryota"/>
</dbReference>
<dbReference type="PROSITE" id="PS51419">
    <property type="entry name" value="RAB"/>
    <property type="match status" value="1"/>
</dbReference>
<reference evidence="3 4" key="1">
    <citation type="journal article" date="2013" name="BMC Genomics">
        <title>The genome and transcriptome of the pine saprophyte Ophiostoma piceae, and a comparison with the bark beetle-associated pine pathogen Grosmannia clavigera.</title>
        <authorList>
            <person name="Haridas S."/>
            <person name="Wang Y."/>
            <person name="Lim L."/>
            <person name="Massoumi Alamouti S."/>
            <person name="Jackman S."/>
            <person name="Docking R."/>
            <person name="Robertson G."/>
            <person name="Birol I."/>
            <person name="Bohlmann J."/>
            <person name="Breuil C."/>
        </authorList>
    </citation>
    <scope>NUCLEOTIDE SEQUENCE [LARGE SCALE GENOMIC DNA]</scope>
    <source>
        <strain evidence="3 4">UAMH 11346</strain>
    </source>
</reference>
<keyword evidence="1" id="KW-0547">Nucleotide-binding</keyword>
<dbReference type="SUPFAM" id="SSF52540">
    <property type="entry name" value="P-loop containing nucleoside triphosphate hydrolases"/>
    <property type="match status" value="1"/>
</dbReference>
<dbReference type="Gene3D" id="3.40.50.300">
    <property type="entry name" value="P-loop containing nucleotide triphosphate hydrolases"/>
    <property type="match status" value="1"/>
</dbReference>
<dbReference type="EMBL" id="KE148153">
    <property type="protein sequence ID" value="EPE06273.1"/>
    <property type="molecule type" value="Genomic_DNA"/>
</dbReference>
<evidence type="ECO:0000256" key="2">
    <source>
        <dbReference type="ARBA" id="ARBA00023134"/>
    </source>
</evidence>
<dbReference type="Pfam" id="PF00071">
    <property type="entry name" value="Ras"/>
    <property type="match status" value="1"/>
</dbReference>
<dbReference type="HOGENOM" id="CLU_041217_21_4_1"/>
<proteinExistence type="predicted"/>
<evidence type="ECO:0000313" key="3">
    <source>
        <dbReference type="EMBL" id="EPE06273.1"/>
    </source>
</evidence>
<dbReference type="AlphaFoldDB" id="S3CIR3"/>
<dbReference type="SMART" id="SM00175">
    <property type="entry name" value="RAB"/>
    <property type="match status" value="1"/>
</dbReference>
<protein>
    <submittedName>
        <fullName evidence="3">Transforming protein rho</fullName>
    </submittedName>
</protein>
<evidence type="ECO:0000313" key="4">
    <source>
        <dbReference type="Proteomes" id="UP000016923"/>
    </source>
</evidence>
<dbReference type="InterPro" id="IPR001806">
    <property type="entry name" value="Small_GTPase"/>
</dbReference>
<dbReference type="InterPro" id="IPR003578">
    <property type="entry name" value="Small_GTPase_Rho"/>
</dbReference>
<keyword evidence="4" id="KW-1185">Reference proteome</keyword>
<dbReference type="InterPro" id="IPR027417">
    <property type="entry name" value="P-loop_NTPase"/>
</dbReference>
<sequence>MEAQTVSILLLGDDGVGKSTFMSRLTLLHRAIPQQDQSWLLRDGDQPFVIELRTRVAYLQLEFSDTASPDDWRRLEPDMIILCYDINRRSSLVSLQDVWIKEVRTVFEHYDDLPICVLGLKRDLRAEDNIESIFPHEAYNLSSQLRADMYLECSAVTGELMPQVMEDISKRALRTTADDGQSDGGCTIM</sequence>
<gene>
    <name evidence="3" type="ORF">F503_02401</name>
</gene>